<evidence type="ECO:0000313" key="2">
    <source>
        <dbReference type="Proteomes" id="UP000298138"/>
    </source>
</evidence>
<sequence length="81" mass="9002">MWLYWLYCRCSGTLGTTICTPGCLGTVKALTQQRSARSSGFRRCACRAWADAEDRHRLAHQPIRVNVGDDTDSDSDSCSES</sequence>
<dbReference type="InParanoid" id="A0A4S2MPA4"/>
<dbReference type="Proteomes" id="UP000298138">
    <property type="component" value="Unassembled WGS sequence"/>
</dbReference>
<evidence type="ECO:0000313" key="1">
    <source>
        <dbReference type="EMBL" id="TGZ78990.1"/>
    </source>
</evidence>
<organism evidence="1 2">
    <name type="scientific">Ascodesmis nigricans</name>
    <dbReference type="NCBI Taxonomy" id="341454"/>
    <lineage>
        <taxon>Eukaryota</taxon>
        <taxon>Fungi</taxon>
        <taxon>Dikarya</taxon>
        <taxon>Ascomycota</taxon>
        <taxon>Pezizomycotina</taxon>
        <taxon>Pezizomycetes</taxon>
        <taxon>Pezizales</taxon>
        <taxon>Ascodesmidaceae</taxon>
        <taxon>Ascodesmis</taxon>
    </lineage>
</organism>
<accession>A0A4S2MPA4</accession>
<dbReference type="AlphaFoldDB" id="A0A4S2MPA4"/>
<proteinExistence type="predicted"/>
<dbReference type="EMBL" id="ML220135">
    <property type="protein sequence ID" value="TGZ78990.1"/>
    <property type="molecule type" value="Genomic_DNA"/>
</dbReference>
<protein>
    <submittedName>
        <fullName evidence="1">Uncharacterized protein</fullName>
    </submittedName>
</protein>
<keyword evidence="2" id="KW-1185">Reference proteome</keyword>
<gene>
    <name evidence="1" type="ORF">EX30DRAFT_342677</name>
</gene>
<reference evidence="1 2" key="1">
    <citation type="submission" date="2019-04" db="EMBL/GenBank/DDBJ databases">
        <title>Comparative genomics and transcriptomics to analyze fruiting body development in filamentous ascomycetes.</title>
        <authorList>
            <consortium name="DOE Joint Genome Institute"/>
            <person name="Lutkenhaus R."/>
            <person name="Traeger S."/>
            <person name="Breuer J."/>
            <person name="Kuo A."/>
            <person name="Lipzen A."/>
            <person name="Pangilinan J."/>
            <person name="Dilworth D."/>
            <person name="Sandor L."/>
            <person name="Poggeler S."/>
            <person name="Barry K."/>
            <person name="Grigoriev I.V."/>
            <person name="Nowrousian M."/>
        </authorList>
    </citation>
    <scope>NUCLEOTIDE SEQUENCE [LARGE SCALE GENOMIC DNA]</scope>
    <source>
        <strain evidence="1 2">CBS 389.68</strain>
    </source>
</reference>
<name>A0A4S2MPA4_9PEZI</name>